<dbReference type="InterPro" id="IPR013106">
    <property type="entry name" value="Ig_V-set"/>
</dbReference>
<evidence type="ECO:0000256" key="2">
    <source>
        <dbReference type="ARBA" id="ARBA00022475"/>
    </source>
</evidence>
<dbReference type="Proteomes" id="UP000261540">
    <property type="component" value="Unplaced"/>
</dbReference>
<keyword evidence="3 8" id="KW-0732">Signal</keyword>
<dbReference type="GeneTree" id="ENSGT01110000270174"/>
<feature type="chain" id="PRO_5017358921" description="Ig-like domain-containing protein" evidence="8">
    <location>
        <begin position="23"/>
        <end position="179"/>
    </location>
</feature>
<evidence type="ECO:0000256" key="1">
    <source>
        <dbReference type="ARBA" id="ARBA00004236"/>
    </source>
</evidence>
<evidence type="ECO:0000256" key="5">
    <source>
        <dbReference type="ARBA" id="ARBA00023136"/>
    </source>
</evidence>
<evidence type="ECO:0000256" key="8">
    <source>
        <dbReference type="SAM" id="SignalP"/>
    </source>
</evidence>
<dbReference type="GO" id="GO:0002376">
    <property type="term" value="P:immune system process"/>
    <property type="evidence" value="ECO:0007669"/>
    <property type="project" value="UniProtKB-KW"/>
</dbReference>
<accession>A0A3B3QST8</accession>
<evidence type="ECO:0000256" key="4">
    <source>
        <dbReference type="ARBA" id="ARBA00022859"/>
    </source>
</evidence>
<protein>
    <recommendedName>
        <fullName evidence="9">Ig-like domain-containing protein</fullName>
    </recommendedName>
</protein>
<name>A0A3B3QST8_9TELE</name>
<reference evidence="10" key="1">
    <citation type="submission" date="2025-08" db="UniProtKB">
        <authorList>
            <consortium name="Ensembl"/>
        </authorList>
    </citation>
    <scope>IDENTIFICATION</scope>
</reference>
<dbReference type="GO" id="GO:0009617">
    <property type="term" value="P:response to bacterium"/>
    <property type="evidence" value="ECO:0007669"/>
    <property type="project" value="TreeGrafter"/>
</dbReference>
<keyword evidence="2" id="KW-1003">Cell membrane</keyword>
<dbReference type="PANTHER" id="PTHR19433:SF111">
    <property type="entry name" value="T CELL RECEPTOR ALPHA VARIABLE 4"/>
    <property type="match status" value="1"/>
</dbReference>
<keyword evidence="5" id="KW-0472">Membrane</keyword>
<dbReference type="InterPro" id="IPR003599">
    <property type="entry name" value="Ig_sub"/>
</dbReference>
<evidence type="ECO:0000256" key="6">
    <source>
        <dbReference type="ARBA" id="ARBA00023157"/>
    </source>
</evidence>
<evidence type="ECO:0000259" key="9">
    <source>
        <dbReference type="PROSITE" id="PS50835"/>
    </source>
</evidence>
<dbReference type="Pfam" id="PF07686">
    <property type="entry name" value="V-set"/>
    <property type="match status" value="1"/>
</dbReference>
<feature type="signal peptide" evidence="8">
    <location>
        <begin position="1"/>
        <end position="22"/>
    </location>
</feature>
<dbReference type="Gene3D" id="2.60.40.10">
    <property type="entry name" value="Immunoglobulins"/>
    <property type="match status" value="1"/>
</dbReference>
<dbReference type="PROSITE" id="PS50835">
    <property type="entry name" value="IG_LIKE"/>
    <property type="match status" value="1"/>
</dbReference>
<dbReference type="InterPro" id="IPR013783">
    <property type="entry name" value="Ig-like_fold"/>
</dbReference>
<evidence type="ECO:0000256" key="7">
    <source>
        <dbReference type="ARBA" id="ARBA00023180"/>
    </source>
</evidence>
<dbReference type="GO" id="GO:0005886">
    <property type="term" value="C:plasma membrane"/>
    <property type="evidence" value="ECO:0007669"/>
    <property type="project" value="UniProtKB-SubCell"/>
</dbReference>
<keyword evidence="4" id="KW-0391">Immunity</keyword>
<dbReference type="InterPro" id="IPR007110">
    <property type="entry name" value="Ig-like_dom"/>
</dbReference>
<reference evidence="10" key="2">
    <citation type="submission" date="2025-09" db="UniProtKB">
        <authorList>
            <consortium name="Ensembl"/>
        </authorList>
    </citation>
    <scope>IDENTIFICATION</scope>
</reference>
<dbReference type="InterPro" id="IPR052051">
    <property type="entry name" value="TCR_complex_component"/>
</dbReference>
<dbReference type="SUPFAM" id="SSF48726">
    <property type="entry name" value="Immunoglobulin"/>
    <property type="match status" value="1"/>
</dbReference>
<proteinExistence type="predicted"/>
<sequence length="179" mass="20352">TSGFTMMPLSLSFSGLIPGVLLVYPDSLNIPRGENVTLLCTNIMKNEGFVAWFQQVNQSVPLCILSTYYTTSGDVLDYKYYNGATAERTKMTVTKNNISLRITAVDLYDMGLYFCGMWVEASLFFANATFLHIRGGFQNKFFRYPHLVNYAALDFTRHKMKAMGRQKDLDTHEVYSATR</sequence>
<dbReference type="SMART" id="SM00409">
    <property type="entry name" value="IG"/>
    <property type="match status" value="1"/>
</dbReference>
<feature type="domain" description="Ig-like" evidence="9">
    <location>
        <begin position="18"/>
        <end position="115"/>
    </location>
</feature>
<dbReference type="AlphaFoldDB" id="A0A3B3QST8"/>
<keyword evidence="11" id="KW-1185">Reference proteome</keyword>
<dbReference type="Ensembl" id="ENSPKIT00000032561.1">
    <property type="protein sequence ID" value="ENSPKIP00000008481.1"/>
    <property type="gene ID" value="ENSPKIG00000023953.1"/>
</dbReference>
<evidence type="ECO:0000313" key="10">
    <source>
        <dbReference type="Ensembl" id="ENSPKIP00000008481.1"/>
    </source>
</evidence>
<dbReference type="InterPro" id="IPR036179">
    <property type="entry name" value="Ig-like_dom_sf"/>
</dbReference>
<evidence type="ECO:0000256" key="3">
    <source>
        <dbReference type="ARBA" id="ARBA00022729"/>
    </source>
</evidence>
<organism evidence="10 11">
    <name type="scientific">Paramormyrops kingsleyae</name>
    <dbReference type="NCBI Taxonomy" id="1676925"/>
    <lineage>
        <taxon>Eukaryota</taxon>
        <taxon>Metazoa</taxon>
        <taxon>Chordata</taxon>
        <taxon>Craniata</taxon>
        <taxon>Vertebrata</taxon>
        <taxon>Euteleostomi</taxon>
        <taxon>Actinopterygii</taxon>
        <taxon>Neopterygii</taxon>
        <taxon>Teleostei</taxon>
        <taxon>Osteoglossocephala</taxon>
        <taxon>Osteoglossomorpha</taxon>
        <taxon>Osteoglossiformes</taxon>
        <taxon>Mormyridae</taxon>
        <taxon>Paramormyrops</taxon>
    </lineage>
</organism>
<keyword evidence="6" id="KW-1015">Disulfide bond</keyword>
<dbReference type="PANTHER" id="PTHR19433">
    <property type="entry name" value="T-CELL RECEPTOR ALPHA CHAIN V REGION-RELATED"/>
    <property type="match status" value="1"/>
</dbReference>
<evidence type="ECO:0000313" key="11">
    <source>
        <dbReference type="Proteomes" id="UP000261540"/>
    </source>
</evidence>
<comment type="subcellular location">
    <subcellularLocation>
        <location evidence="1">Cell membrane</location>
    </subcellularLocation>
</comment>
<keyword evidence="7" id="KW-0325">Glycoprotein</keyword>